<dbReference type="RefSeq" id="WP_086622630.1">
    <property type="nucleotide sequence ID" value="NZ_CP021323.1"/>
</dbReference>
<feature type="binding site" evidence="7">
    <location>
        <position position="274"/>
    </location>
    <ligand>
        <name>FMN</name>
        <dbReference type="ChEBI" id="CHEBI:58210"/>
    </ligand>
</feature>
<proteinExistence type="inferred from homology"/>
<evidence type="ECO:0000256" key="6">
    <source>
        <dbReference type="PIRSR" id="PIRSR000138-1"/>
    </source>
</evidence>
<dbReference type="Gene3D" id="3.20.20.70">
    <property type="entry name" value="Aldolase class I"/>
    <property type="match status" value="1"/>
</dbReference>
<organism evidence="9 10">
    <name type="scientific">Kushneria konosiri</name>
    <dbReference type="NCBI Taxonomy" id="698828"/>
    <lineage>
        <taxon>Bacteria</taxon>
        <taxon>Pseudomonadati</taxon>
        <taxon>Pseudomonadota</taxon>
        <taxon>Gammaproteobacteria</taxon>
        <taxon>Oceanospirillales</taxon>
        <taxon>Halomonadaceae</taxon>
        <taxon>Kushneria</taxon>
    </lineage>
</organism>
<dbReference type="InterPro" id="IPR012133">
    <property type="entry name" value="Alpha-hydoxy_acid_DH_FMN"/>
</dbReference>
<comment type="cofactor">
    <cofactor evidence="1">
        <name>FMN</name>
        <dbReference type="ChEBI" id="CHEBI:58210"/>
    </cofactor>
</comment>
<evidence type="ECO:0000256" key="4">
    <source>
        <dbReference type="ARBA" id="ARBA00023002"/>
    </source>
</evidence>
<feature type="binding site" evidence="7">
    <location>
        <position position="276"/>
    </location>
    <ligand>
        <name>glyoxylate</name>
        <dbReference type="ChEBI" id="CHEBI:36655"/>
    </ligand>
</feature>
<dbReference type="Proteomes" id="UP000250025">
    <property type="component" value="Chromosome"/>
</dbReference>
<evidence type="ECO:0000259" key="8">
    <source>
        <dbReference type="PROSITE" id="PS51349"/>
    </source>
</evidence>
<reference evidence="9 10" key="1">
    <citation type="journal article" date="2017" name="Int. J. Syst. Evol. Microbiol.">
        <title>Kushneria konosiri sp. nov., isolated from the Korean salt-fermented seafood Daemi-jeot.</title>
        <authorList>
            <person name="Yun J.H."/>
            <person name="Park S.K."/>
            <person name="Lee J.Y."/>
            <person name="Jung M.J."/>
            <person name="Bae J.W."/>
        </authorList>
    </citation>
    <scope>NUCLEOTIDE SEQUENCE [LARGE SCALE GENOMIC DNA]</scope>
    <source>
        <strain evidence="9 10">X49</strain>
    </source>
</reference>
<dbReference type="Pfam" id="PF01070">
    <property type="entry name" value="FMN_dh"/>
    <property type="match status" value="1"/>
</dbReference>
<feature type="binding site" evidence="7">
    <location>
        <position position="252"/>
    </location>
    <ligand>
        <name>FMN</name>
        <dbReference type="ChEBI" id="CHEBI:58210"/>
    </ligand>
</feature>
<dbReference type="InterPro" id="IPR008259">
    <property type="entry name" value="FMN_hydac_DH_AS"/>
</dbReference>
<dbReference type="KEGG" id="kus:B9G99_13525"/>
<dbReference type="SUPFAM" id="SSF51395">
    <property type="entry name" value="FMN-linked oxidoreductases"/>
    <property type="match status" value="1"/>
</dbReference>
<dbReference type="GO" id="GO:0010181">
    <property type="term" value="F:FMN binding"/>
    <property type="evidence" value="ECO:0007669"/>
    <property type="project" value="InterPro"/>
</dbReference>
<feature type="binding site" evidence="7">
    <location>
        <position position="125"/>
    </location>
    <ligand>
        <name>FMN</name>
        <dbReference type="ChEBI" id="CHEBI:58210"/>
    </ligand>
</feature>
<protein>
    <submittedName>
        <fullName evidence="9">Alpha-hydroxy-acid oxidizing enzyme</fullName>
    </submittedName>
</protein>
<keyword evidence="3 7" id="KW-0288">FMN</keyword>
<feature type="binding site" evidence="7">
    <location>
        <position position="162"/>
    </location>
    <ligand>
        <name>glyoxylate</name>
        <dbReference type="ChEBI" id="CHEBI:36655"/>
    </ligand>
</feature>
<feature type="binding site" evidence="7">
    <location>
        <position position="105"/>
    </location>
    <ligand>
        <name>FMN</name>
        <dbReference type="ChEBI" id="CHEBI:58210"/>
    </ligand>
</feature>
<dbReference type="PANTHER" id="PTHR10578">
    <property type="entry name" value="S -2-HYDROXY-ACID OXIDASE-RELATED"/>
    <property type="match status" value="1"/>
</dbReference>
<dbReference type="AlphaFoldDB" id="A0A2Z2H8S7"/>
<feature type="binding site" evidence="7">
    <location>
        <position position="153"/>
    </location>
    <ligand>
        <name>FMN</name>
        <dbReference type="ChEBI" id="CHEBI:58210"/>
    </ligand>
</feature>
<feature type="binding site" evidence="7">
    <location>
        <begin position="329"/>
        <end position="330"/>
    </location>
    <ligand>
        <name>FMN</name>
        <dbReference type="ChEBI" id="CHEBI:58210"/>
    </ligand>
</feature>
<feature type="active site" description="Proton acceptor" evidence="6">
    <location>
        <position position="276"/>
    </location>
</feature>
<feature type="domain" description="FMN hydroxy acid dehydrogenase" evidence="8">
    <location>
        <begin position="1"/>
        <end position="379"/>
    </location>
</feature>
<evidence type="ECO:0000256" key="3">
    <source>
        <dbReference type="ARBA" id="ARBA00022643"/>
    </source>
</evidence>
<keyword evidence="2 7" id="KW-0285">Flavoprotein</keyword>
<evidence type="ECO:0000313" key="10">
    <source>
        <dbReference type="Proteomes" id="UP000250025"/>
    </source>
</evidence>
<evidence type="ECO:0000256" key="5">
    <source>
        <dbReference type="ARBA" id="ARBA00024042"/>
    </source>
</evidence>
<evidence type="ECO:0000313" key="9">
    <source>
        <dbReference type="EMBL" id="ARS53754.1"/>
    </source>
</evidence>
<feature type="binding site" evidence="7">
    <location>
        <begin position="306"/>
        <end position="310"/>
    </location>
    <ligand>
        <name>FMN</name>
        <dbReference type="ChEBI" id="CHEBI:58210"/>
    </ligand>
</feature>
<feature type="binding site" evidence="7">
    <location>
        <position position="23"/>
    </location>
    <ligand>
        <name>glyoxylate</name>
        <dbReference type="ChEBI" id="CHEBI:36655"/>
    </ligand>
</feature>
<keyword evidence="4" id="KW-0560">Oxidoreductase</keyword>
<dbReference type="GO" id="GO:0016491">
    <property type="term" value="F:oxidoreductase activity"/>
    <property type="evidence" value="ECO:0007669"/>
    <property type="project" value="UniProtKB-KW"/>
</dbReference>
<dbReference type="CDD" id="cd02809">
    <property type="entry name" value="alpha_hydroxyacid_oxid_FMN"/>
    <property type="match status" value="1"/>
</dbReference>
<gene>
    <name evidence="9" type="ORF">B9G99_13525</name>
</gene>
<feature type="binding site" evidence="7">
    <location>
        <position position="279"/>
    </location>
    <ligand>
        <name>glyoxylate</name>
        <dbReference type="ChEBI" id="CHEBI:36655"/>
    </ligand>
</feature>
<comment type="similarity">
    <text evidence="5">Belongs to the FMN-dependent alpha-hydroxy acid dehydrogenase family.</text>
</comment>
<dbReference type="EMBL" id="CP021323">
    <property type="protein sequence ID" value="ARS53754.1"/>
    <property type="molecule type" value="Genomic_DNA"/>
</dbReference>
<sequence>MILNLDDYEIAARRHLPRPLFQYIAGAAETSAAFDDNRAALNELKLVPRVLCGVEGRAIRQRLLGEEWAAPFGIAPMGISALMAFDGDNVAARVANREGIPYVLSGSSLTCMEEIIEANPRAWFQAYVPGEEDRIAALIERVTRAGYQTLVLTADTAVLANRENNLRAGFSTPLRFTPRMLWDFGIKPRWLFTTFLQTLLRRGMPHFENSYAHRGAPIISRQAARDFGRKDHLNWDHVRRIRNQWKGNLIVKGVLSHLDVALARDIGCDGVVLSNHGGRQLDHAISAIRALPQARVEAGHMVIMVDGGIRRGTDVVKALALGADFVFIGRPFLYASTIGGERSLSKAVRIMKNEVHRDLGLLGLRSTGDISSSSILHSN</sequence>
<dbReference type="InterPro" id="IPR037396">
    <property type="entry name" value="FMN_HAD"/>
</dbReference>
<accession>A0A2Z2H8S7</accession>
<keyword evidence="10" id="KW-1185">Reference proteome</keyword>
<dbReference type="PANTHER" id="PTHR10578:SF107">
    <property type="entry name" value="2-HYDROXYACID OXIDASE 1"/>
    <property type="match status" value="1"/>
</dbReference>
<dbReference type="PROSITE" id="PS00557">
    <property type="entry name" value="FMN_HYDROXY_ACID_DH_1"/>
    <property type="match status" value="1"/>
</dbReference>
<evidence type="ECO:0000256" key="1">
    <source>
        <dbReference type="ARBA" id="ARBA00001917"/>
    </source>
</evidence>
<feature type="binding site" evidence="7">
    <location>
        <position position="127"/>
    </location>
    <ligand>
        <name>glyoxylate</name>
        <dbReference type="ChEBI" id="CHEBI:36655"/>
    </ligand>
</feature>
<dbReference type="InterPro" id="IPR013785">
    <property type="entry name" value="Aldolase_TIM"/>
</dbReference>
<evidence type="ECO:0000256" key="2">
    <source>
        <dbReference type="ARBA" id="ARBA00022630"/>
    </source>
</evidence>
<evidence type="ECO:0000256" key="7">
    <source>
        <dbReference type="PIRSR" id="PIRSR000138-2"/>
    </source>
</evidence>
<feature type="binding site" evidence="7">
    <location>
        <begin position="76"/>
        <end position="78"/>
    </location>
    <ligand>
        <name>FMN</name>
        <dbReference type="ChEBI" id="CHEBI:58210"/>
    </ligand>
</feature>
<dbReference type="PROSITE" id="PS51349">
    <property type="entry name" value="FMN_HYDROXY_ACID_DH_2"/>
    <property type="match status" value="1"/>
</dbReference>
<dbReference type="InterPro" id="IPR000262">
    <property type="entry name" value="FMN-dep_DH"/>
</dbReference>
<dbReference type="OrthoDB" id="9770452at2"/>
<dbReference type="PIRSF" id="PIRSF000138">
    <property type="entry name" value="Al-hdrx_acd_dh"/>
    <property type="match status" value="1"/>
</dbReference>
<name>A0A2Z2H8S7_9GAMM</name>